<evidence type="ECO:0000256" key="3">
    <source>
        <dbReference type="PIRSR" id="PIRSR000972-50"/>
    </source>
</evidence>
<comment type="similarity">
    <text evidence="1 2">Belongs to the sulfatase family.</text>
</comment>
<dbReference type="SUPFAM" id="SSF53649">
    <property type="entry name" value="Alkaline phosphatase-like"/>
    <property type="match status" value="1"/>
</dbReference>
<dbReference type="Proteomes" id="UP000198372">
    <property type="component" value="Unassembled WGS sequence"/>
</dbReference>
<evidence type="ECO:0000313" key="7">
    <source>
        <dbReference type="Proteomes" id="UP000198372"/>
    </source>
</evidence>
<dbReference type="GO" id="GO:0005539">
    <property type="term" value="F:glycosaminoglycan binding"/>
    <property type="evidence" value="ECO:0007669"/>
    <property type="project" value="TreeGrafter"/>
</dbReference>
<dbReference type="InterPro" id="IPR012083">
    <property type="entry name" value="Arylsulfatase"/>
</dbReference>
<evidence type="ECO:0000256" key="2">
    <source>
        <dbReference type="PIRNR" id="PIRNR000972"/>
    </source>
</evidence>
<dbReference type="STRING" id="269621.A0A238F5F3"/>
<feature type="chain" id="PRO_5013099406" description="Arylsulfatase" evidence="4">
    <location>
        <begin position="25"/>
        <end position="611"/>
    </location>
</feature>
<feature type="domain" description="Sulfatase N-terminal" evidence="5">
    <location>
        <begin position="51"/>
        <end position="402"/>
    </location>
</feature>
<evidence type="ECO:0000259" key="5">
    <source>
        <dbReference type="Pfam" id="PF00884"/>
    </source>
</evidence>
<dbReference type="GO" id="GO:0008449">
    <property type="term" value="F:N-acetylglucosamine-6-sulfatase activity"/>
    <property type="evidence" value="ECO:0007669"/>
    <property type="project" value="TreeGrafter"/>
</dbReference>
<dbReference type="EC" id="3.1.6.1" evidence="2"/>
<dbReference type="OrthoDB" id="103349at2759"/>
<dbReference type="InterPro" id="IPR017850">
    <property type="entry name" value="Alkaline_phosphatase_core_sf"/>
</dbReference>
<organism evidence="6 7">
    <name type="scientific">Microbotryum intermedium</name>
    <dbReference type="NCBI Taxonomy" id="269621"/>
    <lineage>
        <taxon>Eukaryota</taxon>
        <taxon>Fungi</taxon>
        <taxon>Dikarya</taxon>
        <taxon>Basidiomycota</taxon>
        <taxon>Pucciniomycotina</taxon>
        <taxon>Microbotryomycetes</taxon>
        <taxon>Microbotryales</taxon>
        <taxon>Microbotryaceae</taxon>
        <taxon>Microbotryum</taxon>
    </lineage>
</organism>
<reference evidence="7" key="1">
    <citation type="submission" date="2016-09" db="EMBL/GenBank/DDBJ databases">
        <authorList>
            <person name="Jeantristanb JTB J.-T."/>
            <person name="Ricardo R."/>
        </authorList>
    </citation>
    <scope>NUCLEOTIDE SEQUENCE [LARGE SCALE GENOMIC DNA]</scope>
</reference>
<dbReference type="InterPro" id="IPR000917">
    <property type="entry name" value="Sulfatase_N"/>
</dbReference>
<evidence type="ECO:0000256" key="4">
    <source>
        <dbReference type="SAM" id="SignalP"/>
    </source>
</evidence>
<keyword evidence="4" id="KW-0732">Signal</keyword>
<keyword evidence="2" id="KW-0378">Hydrolase</keyword>
<dbReference type="PANTHER" id="PTHR43108">
    <property type="entry name" value="N-ACETYLGLUCOSAMINE-6-SULFATASE FAMILY MEMBER"/>
    <property type="match status" value="1"/>
</dbReference>
<sequence length="611" mass="68337">MRWTYPSLLASSLAVLLPVGTRSALHPSSGAPAAGPVDGQVDSARSESFRPNIVFIIVDDQDAVQGSISTMKSVQRLLVQQGTSFERFFAPISVCCPSRTSFLRAQAAHNTNITSVMAPWGGWEVFNEKGYNNHYLPSFLQQAGYSTRYVGKLMNGHTVDNYERLTPSGFTDADFLLDPQTYDYWNASFGRVGWPVQYHPGSYSTDVVKEKALGLIRDASQENKPFFVGIAPIAPHSHMAPESHSLGAILFDVPQSAARHAHFFKDVILNYSRPSHNPSSPSGASWVRRLERLNHTQVGYIEEFYRQRLRALQAVDELVESVVHELEALGKLDDTIIIYTSDNGFEANGGHRRNPGKTLPYEEDIRVPLVVRGPGVAKGLRDTKSVHSLADLGATIMHLAGAKSDYEHDGSLVPLTKALCQVVEKEGVKQHHLAEYWVEGIEEGKYGALQMTRPNGALAGKPRLNQTYRAIRIVEGDDIDLSYAVWCTGEHEIYDLLTDPDQIHNLAEVKSPSLKLRNLRPRLDALLLVLKTCVGDVCKRPWKEIFPDGNVTSLKEALNADFDQYFHELPKVTYSRCELGYLRQLEYPFWSRDLALPRNRSGFERFRVQAT</sequence>
<dbReference type="GO" id="GO:0004065">
    <property type="term" value="F:arylsulfatase activity"/>
    <property type="evidence" value="ECO:0007669"/>
    <property type="project" value="UniProtKB-UniRule"/>
</dbReference>
<dbReference type="CDD" id="cd16147">
    <property type="entry name" value="G6S"/>
    <property type="match status" value="1"/>
</dbReference>
<evidence type="ECO:0000313" key="6">
    <source>
        <dbReference type="EMBL" id="SCV67034.1"/>
    </source>
</evidence>
<name>A0A238F5F3_9BASI</name>
<keyword evidence="7" id="KW-1185">Reference proteome</keyword>
<dbReference type="Gene3D" id="3.40.720.10">
    <property type="entry name" value="Alkaline Phosphatase, subunit A"/>
    <property type="match status" value="1"/>
</dbReference>
<proteinExistence type="inferred from homology"/>
<accession>A0A238F5F3</accession>
<comment type="catalytic activity">
    <reaction evidence="2">
        <text>an aryl sulfate + H2O = a phenol + sulfate + H(+)</text>
        <dbReference type="Rhea" id="RHEA:17261"/>
        <dbReference type="ChEBI" id="CHEBI:15377"/>
        <dbReference type="ChEBI" id="CHEBI:15378"/>
        <dbReference type="ChEBI" id="CHEBI:16189"/>
        <dbReference type="ChEBI" id="CHEBI:33853"/>
        <dbReference type="ChEBI" id="CHEBI:140317"/>
        <dbReference type="EC" id="3.1.6.1"/>
    </reaction>
</comment>
<dbReference type="Pfam" id="PF00884">
    <property type="entry name" value="Sulfatase"/>
    <property type="match status" value="1"/>
</dbReference>
<dbReference type="AlphaFoldDB" id="A0A238F5F3"/>
<dbReference type="PANTHER" id="PTHR43108:SF8">
    <property type="entry name" value="SD21168P"/>
    <property type="match status" value="1"/>
</dbReference>
<dbReference type="PIRSF" id="PIRSF000972">
    <property type="entry name" value="Arylsulf_plant"/>
    <property type="match status" value="1"/>
</dbReference>
<dbReference type="GO" id="GO:0018958">
    <property type="term" value="P:phenol-containing compound metabolic process"/>
    <property type="evidence" value="ECO:0007669"/>
    <property type="project" value="InterPro"/>
</dbReference>
<feature type="signal peptide" evidence="4">
    <location>
        <begin position="1"/>
        <end position="24"/>
    </location>
</feature>
<protein>
    <recommendedName>
        <fullName evidence="2">Arylsulfatase</fullName>
        <shortName evidence="2">AS</shortName>
        <ecNumber evidence="2">3.1.6.1</ecNumber>
    </recommendedName>
    <alternativeName>
        <fullName evidence="2">Aryl-sulfate sulphohydrolase</fullName>
    </alternativeName>
</protein>
<comment type="PTM">
    <text evidence="3">The conversion to 3-oxoalanine (also known as C-formylglycine, FGly), of a serine or cysteine residue in prokaryotes and of a cysteine residue in eukaryotes, is critical for catalytic activity.</text>
</comment>
<feature type="modified residue" description="3-oxoalanine (Cys)" evidence="3">
    <location>
        <position position="95"/>
    </location>
</feature>
<gene>
    <name evidence="6" type="ORF">BQ2448_5680</name>
</gene>
<evidence type="ECO:0000256" key="1">
    <source>
        <dbReference type="ARBA" id="ARBA00008779"/>
    </source>
</evidence>
<dbReference type="EMBL" id="FMSP01000001">
    <property type="protein sequence ID" value="SCV67034.1"/>
    <property type="molecule type" value="Genomic_DNA"/>
</dbReference>